<dbReference type="Proteomes" id="UP001497493">
    <property type="component" value="Chromosome"/>
</dbReference>
<keyword evidence="2" id="KW-1185">Reference proteome</keyword>
<accession>A0ABM9NL60</accession>
<sequence>MIPPLPGGGTLGRPGRHGHGLLARGLPRFTPASVGFATVSHDPAVPSPTALWAPRHLASVALDVLTISLVPIRLSPGASCSGERRCGGSWFISNYLYCRGPDHPGGPWRLATILRDPDWESRGPFVPSRRRSQACCRHAQTFRSH</sequence>
<name>A0ABM9NL60_9GAMM</name>
<gene>
    <name evidence="1" type="ORF">MECH1_V1_2597</name>
</gene>
<reference evidence="1 2" key="1">
    <citation type="submission" date="2024-04" db="EMBL/GenBank/DDBJ databases">
        <authorList>
            <person name="Cremers G."/>
        </authorList>
    </citation>
    <scope>NUCLEOTIDE SEQUENCE [LARGE SCALE GENOMIC DNA]</scope>
    <source>
        <strain evidence="1">MeCH1-AG</strain>
    </source>
</reference>
<proteinExistence type="predicted"/>
<evidence type="ECO:0000313" key="2">
    <source>
        <dbReference type="Proteomes" id="UP001497493"/>
    </source>
</evidence>
<dbReference type="EMBL" id="OZ026884">
    <property type="protein sequence ID" value="CAL1241373.1"/>
    <property type="molecule type" value="Genomic_DNA"/>
</dbReference>
<organism evidence="1 2">
    <name type="scientific">Candidatus Methylocalor cossyra</name>
    <dbReference type="NCBI Taxonomy" id="3108543"/>
    <lineage>
        <taxon>Bacteria</taxon>
        <taxon>Pseudomonadati</taxon>
        <taxon>Pseudomonadota</taxon>
        <taxon>Gammaproteobacteria</taxon>
        <taxon>Methylococcales</taxon>
        <taxon>Methylococcaceae</taxon>
        <taxon>Candidatus Methylocalor</taxon>
    </lineage>
</organism>
<evidence type="ECO:0000313" key="1">
    <source>
        <dbReference type="EMBL" id="CAL1241373.1"/>
    </source>
</evidence>
<protein>
    <submittedName>
        <fullName evidence="1">Uncharacterized protein</fullName>
    </submittedName>
</protein>